<keyword evidence="4 6" id="KW-1133">Transmembrane helix</keyword>
<dbReference type="EMBL" id="FOOX01000012">
    <property type="protein sequence ID" value="SFG93369.1"/>
    <property type="molecule type" value="Genomic_DNA"/>
</dbReference>
<evidence type="ECO:0000256" key="6">
    <source>
        <dbReference type="SAM" id="Phobius"/>
    </source>
</evidence>
<dbReference type="GO" id="GO:0016020">
    <property type="term" value="C:membrane"/>
    <property type="evidence" value="ECO:0007669"/>
    <property type="project" value="UniProtKB-SubCell"/>
</dbReference>
<dbReference type="InterPro" id="IPR000620">
    <property type="entry name" value="EamA_dom"/>
</dbReference>
<feature type="domain" description="EamA" evidence="7">
    <location>
        <begin position="157"/>
        <end position="303"/>
    </location>
</feature>
<evidence type="ECO:0000256" key="4">
    <source>
        <dbReference type="ARBA" id="ARBA00022989"/>
    </source>
</evidence>
<dbReference type="AlphaFoldDB" id="A0A1I2VY86"/>
<evidence type="ECO:0000256" key="1">
    <source>
        <dbReference type="ARBA" id="ARBA00004141"/>
    </source>
</evidence>
<dbReference type="RefSeq" id="WP_238456494.1">
    <property type="nucleotide sequence ID" value="NZ_FOOX01000012.1"/>
</dbReference>
<dbReference type="SUPFAM" id="SSF103481">
    <property type="entry name" value="Multidrug resistance efflux transporter EmrE"/>
    <property type="match status" value="2"/>
</dbReference>
<feature type="domain" description="EamA" evidence="7">
    <location>
        <begin position="17"/>
        <end position="141"/>
    </location>
</feature>
<dbReference type="InterPro" id="IPR050638">
    <property type="entry name" value="AA-Vitamin_Transporters"/>
</dbReference>
<feature type="transmembrane region" description="Helical" evidence="6">
    <location>
        <begin position="191"/>
        <end position="213"/>
    </location>
</feature>
<feature type="transmembrane region" description="Helical" evidence="6">
    <location>
        <begin position="44"/>
        <end position="62"/>
    </location>
</feature>
<dbReference type="STRING" id="341036.SAMN05660649_03201"/>
<evidence type="ECO:0000313" key="8">
    <source>
        <dbReference type="EMBL" id="SFG93369.1"/>
    </source>
</evidence>
<feature type="transmembrane region" description="Helical" evidence="6">
    <location>
        <begin position="261"/>
        <end position="280"/>
    </location>
</feature>
<protein>
    <submittedName>
        <fullName evidence="8">O-acetylserine/cysteine efflux transporter</fullName>
    </submittedName>
</protein>
<accession>A0A1I2VY86</accession>
<evidence type="ECO:0000256" key="2">
    <source>
        <dbReference type="ARBA" id="ARBA00007362"/>
    </source>
</evidence>
<feature type="transmembrane region" description="Helical" evidence="6">
    <location>
        <begin position="151"/>
        <end position="179"/>
    </location>
</feature>
<reference evidence="9" key="1">
    <citation type="submission" date="2016-10" db="EMBL/GenBank/DDBJ databases">
        <authorList>
            <person name="Varghese N."/>
            <person name="Submissions S."/>
        </authorList>
    </citation>
    <scope>NUCLEOTIDE SEQUENCE [LARGE SCALE GENOMIC DNA]</scope>
    <source>
        <strain evidence="9">DSM 17038</strain>
    </source>
</reference>
<keyword evidence="9" id="KW-1185">Reference proteome</keyword>
<comment type="similarity">
    <text evidence="2">Belongs to the EamA transporter family.</text>
</comment>
<feature type="transmembrane region" description="Helical" evidence="6">
    <location>
        <begin position="286"/>
        <end position="306"/>
    </location>
</feature>
<feature type="transmembrane region" description="Helical" evidence="6">
    <location>
        <begin position="128"/>
        <end position="145"/>
    </location>
</feature>
<feature type="transmembrane region" description="Helical" evidence="6">
    <location>
        <begin position="69"/>
        <end position="91"/>
    </location>
</feature>
<sequence>MAQYEKNKRIAISSRDYVLALLVVTVWGANFTVIKLGLGGVPPMLLAALRFTLTALPAVAFIRRPAVEFRYCVAYGLTVGVGQFGCLFYAMDIGMPAGVASVVLQSQVLFTLLFAAIFLRESIMGSQLVGLVVAAVGLYLIGGNVDTVGVSAIPVFAFFLTLLGAVFWGISNIIVRYAVDQAASRGERLDMLSMVVWASLIPPLPLLALALILDTPQAVWNALTNLDALSVFAVLYLTFGATLFGFGTWSGLLARYPAGKVAPLSLLVPVTGLLTAQIILGEQLSMLQWVGGLVIFFGLIVSTLGLPQISYLRQSKDYNVSTEVERQDNKHEL</sequence>
<feature type="transmembrane region" description="Helical" evidence="6">
    <location>
        <begin position="17"/>
        <end position="38"/>
    </location>
</feature>
<evidence type="ECO:0000256" key="3">
    <source>
        <dbReference type="ARBA" id="ARBA00022692"/>
    </source>
</evidence>
<feature type="transmembrane region" description="Helical" evidence="6">
    <location>
        <begin position="233"/>
        <end position="254"/>
    </location>
</feature>
<gene>
    <name evidence="8" type="ORF">SAMN05660649_03201</name>
</gene>
<evidence type="ECO:0000256" key="5">
    <source>
        <dbReference type="ARBA" id="ARBA00023136"/>
    </source>
</evidence>
<feature type="transmembrane region" description="Helical" evidence="6">
    <location>
        <begin position="97"/>
        <end position="119"/>
    </location>
</feature>
<dbReference type="Proteomes" id="UP000199337">
    <property type="component" value="Unassembled WGS sequence"/>
</dbReference>
<organism evidence="8 9">
    <name type="scientific">Desulfotruncus arcticus DSM 17038</name>
    <dbReference type="NCBI Taxonomy" id="1121424"/>
    <lineage>
        <taxon>Bacteria</taxon>
        <taxon>Bacillati</taxon>
        <taxon>Bacillota</taxon>
        <taxon>Clostridia</taxon>
        <taxon>Eubacteriales</taxon>
        <taxon>Desulfallaceae</taxon>
        <taxon>Desulfotruncus</taxon>
    </lineage>
</organism>
<dbReference type="InterPro" id="IPR037185">
    <property type="entry name" value="EmrE-like"/>
</dbReference>
<comment type="subcellular location">
    <subcellularLocation>
        <location evidence="1">Membrane</location>
        <topology evidence="1">Multi-pass membrane protein</topology>
    </subcellularLocation>
</comment>
<proteinExistence type="inferred from homology"/>
<dbReference type="PANTHER" id="PTHR32322:SF9">
    <property type="entry name" value="AMINO-ACID METABOLITE EFFLUX PUMP-RELATED"/>
    <property type="match status" value="1"/>
</dbReference>
<dbReference type="Pfam" id="PF00892">
    <property type="entry name" value="EamA"/>
    <property type="match status" value="2"/>
</dbReference>
<evidence type="ECO:0000259" key="7">
    <source>
        <dbReference type="Pfam" id="PF00892"/>
    </source>
</evidence>
<dbReference type="PANTHER" id="PTHR32322">
    <property type="entry name" value="INNER MEMBRANE TRANSPORTER"/>
    <property type="match status" value="1"/>
</dbReference>
<keyword evidence="5 6" id="KW-0472">Membrane</keyword>
<keyword evidence="3 6" id="KW-0812">Transmembrane</keyword>
<evidence type="ECO:0000313" key="9">
    <source>
        <dbReference type="Proteomes" id="UP000199337"/>
    </source>
</evidence>
<name>A0A1I2VY86_9FIRM</name>